<dbReference type="EMBL" id="VXRY01000113">
    <property type="protein sequence ID" value="MXY33055.1"/>
    <property type="molecule type" value="Genomic_DNA"/>
</dbReference>
<dbReference type="AlphaFoldDB" id="A0A6B0XXW9"/>
<protein>
    <submittedName>
        <fullName evidence="2">DUF2384 domain-containing protein</fullName>
    </submittedName>
</protein>
<dbReference type="Pfam" id="PF09722">
    <property type="entry name" value="Xre_MbcA_ParS_C"/>
    <property type="match status" value="1"/>
</dbReference>
<gene>
    <name evidence="2" type="ORF">F4Y60_03000</name>
</gene>
<accession>A0A6B0XXW9</accession>
<dbReference type="InterPro" id="IPR024467">
    <property type="entry name" value="Xre/MbcA/ParS-like_toxin-bd"/>
</dbReference>
<proteinExistence type="predicted"/>
<sequence>MQLSDYVSDQHFSPVRIADGLRTTRGEIAQTLGLGRDAFSRAARVRAPKTQTRLREMLEILNRVEPQAGSLLAAYAWFRSEPLPGFGNRTPDQLVRDGEARKLHAYLDRVAAGGFA</sequence>
<comment type="caution">
    <text evidence="2">The sequence shown here is derived from an EMBL/GenBank/DDBJ whole genome shotgun (WGS) entry which is preliminary data.</text>
</comment>
<feature type="domain" description="Antitoxin Xre/MbcA/ParS-like toxin-binding" evidence="1">
    <location>
        <begin position="72"/>
        <end position="113"/>
    </location>
</feature>
<name>A0A6B0XXW9_9RHOB</name>
<evidence type="ECO:0000313" key="2">
    <source>
        <dbReference type="EMBL" id="MXY33055.1"/>
    </source>
</evidence>
<reference evidence="2" key="1">
    <citation type="submission" date="2019-09" db="EMBL/GenBank/DDBJ databases">
        <title>Characterisation of the sponge microbiome using genome-centric metagenomics.</title>
        <authorList>
            <person name="Engelberts J.P."/>
            <person name="Robbins S.J."/>
            <person name="De Goeij J.M."/>
            <person name="Aranda M."/>
            <person name="Bell S.C."/>
            <person name="Webster N.S."/>
        </authorList>
    </citation>
    <scope>NUCLEOTIDE SEQUENCE</scope>
    <source>
        <strain evidence="2">SB0664_bin_43</strain>
    </source>
</reference>
<evidence type="ECO:0000259" key="1">
    <source>
        <dbReference type="Pfam" id="PF09722"/>
    </source>
</evidence>
<organism evidence="2">
    <name type="scientific">Boseongicola sp. SB0664_bin_43</name>
    <dbReference type="NCBI Taxonomy" id="2604844"/>
    <lineage>
        <taxon>Bacteria</taxon>
        <taxon>Pseudomonadati</taxon>
        <taxon>Pseudomonadota</taxon>
        <taxon>Alphaproteobacteria</taxon>
        <taxon>Rhodobacterales</taxon>
        <taxon>Paracoccaceae</taxon>
        <taxon>Boseongicola</taxon>
    </lineage>
</organism>